<comment type="caution">
    <text evidence="2">The sequence shown here is derived from an EMBL/GenBank/DDBJ whole genome shotgun (WGS) entry which is preliminary data.</text>
</comment>
<feature type="compositionally biased region" description="Pro residues" evidence="1">
    <location>
        <begin position="13"/>
        <end position="24"/>
    </location>
</feature>
<dbReference type="RefSeq" id="WP_203766208.1">
    <property type="nucleotide sequence ID" value="NZ_BAAABO010000016.1"/>
</dbReference>
<accession>A0ABQ3Y6G9</accession>
<evidence type="ECO:0000313" key="3">
    <source>
        <dbReference type="Proteomes" id="UP000609879"/>
    </source>
</evidence>
<evidence type="ECO:0008006" key="4">
    <source>
        <dbReference type="Google" id="ProtNLM"/>
    </source>
</evidence>
<dbReference type="EMBL" id="BOMI01000082">
    <property type="protein sequence ID" value="GID75584.1"/>
    <property type="molecule type" value="Genomic_DNA"/>
</dbReference>
<protein>
    <recommendedName>
        <fullName evidence="4">Bacterial CdiA-CT RNAse A domain-containing protein</fullName>
    </recommendedName>
</protein>
<proteinExistence type="predicted"/>
<feature type="compositionally biased region" description="Low complexity" evidence="1">
    <location>
        <begin position="25"/>
        <end position="54"/>
    </location>
</feature>
<gene>
    <name evidence="2" type="ORF">Ade02nite_42250</name>
</gene>
<keyword evidence="3" id="KW-1185">Reference proteome</keyword>
<feature type="region of interest" description="Disordered" evidence="1">
    <location>
        <begin position="1"/>
        <end position="65"/>
    </location>
</feature>
<reference evidence="2 3" key="1">
    <citation type="submission" date="2021-01" db="EMBL/GenBank/DDBJ databases">
        <title>Whole genome shotgun sequence of Actinoplanes deccanensis NBRC 13994.</title>
        <authorList>
            <person name="Komaki H."/>
            <person name="Tamura T."/>
        </authorList>
    </citation>
    <scope>NUCLEOTIDE SEQUENCE [LARGE SCALE GENOMIC DNA]</scope>
    <source>
        <strain evidence="2 3">NBRC 13994</strain>
    </source>
</reference>
<evidence type="ECO:0000256" key="1">
    <source>
        <dbReference type="SAM" id="MobiDB-lite"/>
    </source>
</evidence>
<organism evidence="2 3">
    <name type="scientific">Paractinoplanes deccanensis</name>
    <dbReference type="NCBI Taxonomy" id="113561"/>
    <lineage>
        <taxon>Bacteria</taxon>
        <taxon>Bacillati</taxon>
        <taxon>Actinomycetota</taxon>
        <taxon>Actinomycetes</taxon>
        <taxon>Micromonosporales</taxon>
        <taxon>Micromonosporaceae</taxon>
        <taxon>Paractinoplanes</taxon>
    </lineage>
</organism>
<dbReference type="Proteomes" id="UP000609879">
    <property type="component" value="Unassembled WGS sequence"/>
</dbReference>
<evidence type="ECO:0000313" key="2">
    <source>
        <dbReference type="EMBL" id="GID75584.1"/>
    </source>
</evidence>
<name>A0ABQ3Y6G9_9ACTN</name>
<sequence>MTGKPKPSGSGGDPPPPPRGPRSPGPGDMDGAHDAVAAVAQAGRPGSGSSTTTTRAQGDRTPDDPELAEIMRRYEQLGDEPPRFDIAANDLAHQRAHTLDHHGPSIPLRRGDGPRTIEGRIYGDGEWNEAVNASLRWTDPSTMHREINGYIRENWSRIRDDLAMDRSHDGLFDAGHRVGEGYYNKGMYGVGPREATYVTTSLVRIRIKLVQGSDPAQPFILTAFPAALGS</sequence>